<dbReference type="Pfam" id="PF01515">
    <property type="entry name" value="PTA_PTB"/>
    <property type="match status" value="1"/>
</dbReference>
<dbReference type="EMBL" id="CP000362">
    <property type="protein sequence ID" value="ABG30515.1"/>
    <property type="molecule type" value="Genomic_DNA"/>
</dbReference>
<dbReference type="InterPro" id="IPR002505">
    <property type="entry name" value="PTA_PTB"/>
</dbReference>
<feature type="domain" description="Phosphate acetyl/butaryl transferase" evidence="4">
    <location>
        <begin position="83"/>
        <end position="296"/>
    </location>
</feature>
<dbReference type="STRING" id="375451.RD1_0842"/>
<keyword evidence="6" id="KW-1185">Reference proteome</keyword>
<accession>Q16BX8</accession>
<dbReference type="InterPro" id="IPR050500">
    <property type="entry name" value="Phos_Acetyltrans/Butyryltrans"/>
</dbReference>
<dbReference type="HOGENOM" id="CLU_056531_0_0_5"/>
<dbReference type="KEGG" id="rde:RD1_0842"/>
<dbReference type="AlphaFoldDB" id="Q16BX8"/>
<comment type="similarity">
    <text evidence="1">Belongs to the phosphate acetyltransferase and butyryltransferase family.</text>
</comment>
<gene>
    <name evidence="5" type="primary">ptb</name>
    <name evidence="5" type="ordered locus">RD1_0842</name>
</gene>
<dbReference type="PIRSF" id="PIRSF000428">
    <property type="entry name" value="P_Ac_trans"/>
    <property type="match status" value="1"/>
</dbReference>
<evidence type="ECO:0000256" key="1">
    <source>
        <dbReference type="ARBA" id="ARBA00005656"/>
    </source>
</evidence>
<dbReference type="eggNOG" id="COG0280">
    <property type="taxonomic scope" value="Bacteria"/>
</dbReference>
<name>Q16BX8_ROSDO</name>
<evidence type="ECO:0000313" key="6">
    <source>
        <dbReference type="Proteomes" id="UP000007029"/>
    </source>
</evidence>
<dbReference type="Proteomes" id="UP000007029">
    <property type="component" value="Chromosome"/>
</dbReference>
<keyword evidence="3 5" id="KW-0012">Acyltransferase</keyword>
<dbReference type="PANTHER" id="PTHR43356:SF2">
    <property type="entry name" value="PHOSPHATE ACETYLTRANSFERASE"/>
    <property type="match status" value="1"/>
</dbReference>
<evidence type="ECO:0000259" key="4">
    <source>
        <dbReference type="Pfam" id="PF01515"/>
    </source>
</evidence>
<dbReference type="EC" id="2.3.1.19" evidence="5"/>
<evidence type="ECO:0000256" key="3">
    <source>
        <dbReference type="ARBA" id="ARBA00023315"/>
    </source>
</evidence>
<protein>
    <submittedName>
        <fullName evidence="5">Phosphate butyryltransferase, putative</fullName>
        <ecNumber evidence="5">2.3.1.19</ecNumber>
    </submittedName>
</protein>
<dbReference type="PANTHER" id="PTHR43356">
    <property type="entry name" value="PHOSPHATE ACETYLTRANSFERASE"/>
    <property type="match status" value="1"/>
</dbReference>
<sequence length="305" mass="31650">MSEIRSFADLRAAVVDQGAHRLSVAGGDDPEVMKAIVAALRDKLIARVIVTGCADSIKASLPSDLLAQVEIIAAADAAECANRAVAVVRAGDADILMKGHVDSTSYLRAIVNRDTGIRAGGVLSNVTVAEMPSYPKFLVATDNGIIPQPTLAQKQQIIRNTAPLFRGLGLDCVKVAALAATEKVTAGNAPTEDAAHLAADSRAGGFPGFIVEGPFGYDVAVSKAAAKAKKLDASRVAGDADLLLFPTIEAANAVAKSWKFHGQAQTGSIVLGAQVPVLLNSRSDKVDRRINALLLALAVRTGERA</sequence>
<organism evidence="5 6">
    <name type="scientific">Roseobacter denitrificans (strain ATCC 33942 / OCh 114)</name>
    <name type="common">Erythrobacter sp. (strain OCh 114)</name>
    <name type="synonym">Roseobacter denitrificans</name>
    <dbReference type="NCBI Taxonomy" id="375451"/>
    <lineage>
        <taxon>Bacteria</taxon>
        <taxon>Pseudomonadati</taxon>
        <taxon>Pseudomonadota</taxon>
        <taxon>Alphaproteobacteria</taxon>
        <taxon>Rhodobacterales</taxon>
        <taxon>Roseobacteraceae</taxon>
        <taxon>Roseobacter</taxon>
    </lineage>
</organism>
<reference evidence="5 6" key="1">
    <citation type="journal article" date="2007" name="J. Bacteriol.">
        <title>The complete genome sequence of Roseobacter denitrificans reveals a mixotrophic rather than photosynthetic metabolism.</title>
        <authorList>
            <person name="Swingley W.D."/>
            <person name="Sadekar S."/>
            <person name="Mastrian S.D."/>
            <person name="Matthies H.J."/>
            <person name="Hao J."/>
            <person name="Ramos H."/>
            <person name="Acharya C.R."/>
            <person name="Conrad A.L."/>
            <person name="Taylor H.L."/>
            <person name="Dejesa L.C."/>
            <person name="Shah M.K."/>
            <person name="O'huallachain M.E."/>
            <person name="Lince M.T."/>
            <person name="Blankenship R.E."/>
            <person name="Beatty J.T."/>
            <person name="Touchman J.W."/>
        </authorList>
    </citation>
    <scope>NUCLEOTIDE SEQUENCE [LARGE SCALE GENOMIC DNA]</scope>
    <source>
        <strain evidence="6">ATCC 33942 / OCh 114</strain>
    </source>
</reference>
<dbReference type="Gene3D" id="3.40.718.10">
    <property type="entry name" value="Isopropylmalate Dehydrogenase"/>
    <property type="match status" value="1"/>
</dbReference>
<dbReference type="GO" id="GO:0050182">
    <property type="term" value="F:phosphate butyryltransferase activity"/>
    <property type="evidence" value="ECO:0007669"/>
    <property type="project" value="UniProtKB-EC"/>
</dbReference>
<proteinExistence type="inferred from homology"/>
<evidence type="ECO:0000313" key="5">
    <source>
        <dbReference type="EMBL" id="ABG30515.1"/>
    </source>
</evidence>
<dbReference type="InterPro" id="IPR012147">
    <property type="entry name" value="P_Ac_Bu_trans"/>
</dbReference>
<keyword evidence="2 5" id="KW-0808">Transferase</keyword>
<evidence type="ECO:0000256" key="2">
    <source>
        <dbReference type="ARBA" id="ARBA00022679"/>
    </source>
</evidence>
<dbReference type="SUPFAM" id="SSF53659">
    <property type="entry name" value="Isocitrate/Isopropylmalate dehydrogenase-like"/>
    <property type="match status" value="1"/>
</dbReference>